<dbReference type="InterPro" id="IPR017900">
    <property type="entry name" value="4Fe4S_Fe_S_CS"/>
</dbReference>
<dbReference type="SUPFAM" id="SSF54862">
    <property type="entry name" value="4Fe-4S ferredoxins"/>
    <property type="match status" value="1"/>
</dbReference>
<dbReference type="GO" id="GO:0051539">
    <property type="term" value="F:4 iron, 4 sulfur cluster binding"/>
    <property type="evidence" value="ECO:0007669"/>
    <property type="project" value="UniProtKB-KW"/>
</dbReference>
<keyword evidence="3" id="KW-0408">Iron</keyword>
<evidence type="ECO:0000313" key="7">
    <source>
        <dbReference type="Proteomes" id="UP000052008"/>
    </source>
</evidence>
<feature type="domain" description="4Fe-4S ferredoxin-type" evidence="5">
    <location>
        <begin position="18"/>
        <end position="47"/>
    </location>
</feature>
<dbReference type="Proteomes" id="UP000052008">
    <property type="component" value="Unassembled WGS sequence"/>
</dbReference>
<name>A0A0S7WTN9_UNCT6</name>
<evidence type="ECO:0000256" key="4">
    <source>
        <dbReference type="ARBA" id="ARBA00023014"/>
    </source>
</evidence>
<dbReference type="GO" id="GO:0046872">
    <property type="term" value="F:metal ion binding"/>
    <property type="evidence" value="ECO:0007669"/>
    <property type="project" value="UniProtKB-KW"/>
</dbReference>
<gene>
    <name evidence="6" type="ORF">AMJ39_04260</name>
</gene>
<reference evidence="6 7" key="1">
    <citation type="journal article" date="2015" name="Microbiome">
        <title>Genomic resolution of linkages in carbon, nitrogen, and sulfur cycling among widespread estuary sediment bacteria.</title>
        <authorList>
            <person name="Baker B.J."/>
            <person name="Lazar C.S."/>
            <person name="Teske A.P."/>
            <person name="Dick G.J."/>
        </authorList>
    </citation>
    <scope>NUCLEOTIDE SEQUENCE [LARGE SCALE GENOMIC DNA]</scope>
    <source>
        <strain evidence="6">DG_24</strain>
    </source>
</reference>
<organism evidence="6 7">
    <name type="scientific">candidate division TA06 bacterium DG_24</name>
    <dbReference type="NCBI Taxonomy" id="1703770"/>
    <lineage>
        <taxon>Bacteria</taxon>
        <taxon>Bacteria division TA06</taxon>
    </lineage>
</organism>
<dbReference type="Pfam" id="PF12838">
    <property type="entry name" value="Fer4_7"/>
    <property type="match status" value="1"/>
</dbReference>
<dbReference type="EMBL" id="LIZS01000016">
    <property type="protein sequence ID" value="KPJ53589.1"/>
    <property type="molecule type" value="Genomic_DNA"/>
</dbReference>
<dbReference type="InterPro" id="IPR050572">
    <property type="entry name" value="Fe-S_Ferredoxin"/>
</dbReference>
<comment type="caution">
    <text evidence="6">The sequence shown here is derived from an EMBL/GenBank/DDBJ whole genome shotgun (WGS) entry which is preliminary data.</text>
</comment>
<sequence>MKFWRTPLDSDRVKVPHGRIHIIVERCKGCAYCVEFCPRDVLEMSTEYNQKGYHPPYVKVEDDCVNCRLCELLCPEFAIFCTLKEEEEVGNKEEVGHVESRS</sequence>
<evidence type="ECO:0000313" key="6">
    <source>
        <dbReference type="EMBL" id="KPJ53589.1"/>
    </source>
</evidence>
<dbReference type="STRING" id="1703770.AMJ39_04260"/>
<dbReference type="InterPro" id="IPR017896">
    <property type="entry name" value="4Fe4S_Fe-S-bd"/>
</dbReference>
<proteinExistence type="predicted"/>
<evidence type="ECO:0000256" key="1">
    <source>
        <dbReference type="ARBA" id="ARBA00022485"/>
    </source>
</evidence>
<evidence type="ECO:0000256" key="3">
    <source>
        <dbReference type="ARBA" id="ARBA00023004"/>
    </source>
</evidence>
<dbReference type="PROSITE" id="PS00198">
    <property type="entry name" value="4FE4S_FER_1"/>
    <property type="match status" value="2"/>
</dbReference>
<dbReference type="PROSITE" id="PS51379">
    <property type="entry name" value="4FE4S_FER_2"/>
    <property type="match status" value="2"/>
</dbReference>
<evidence type="ECO:0000259" key="5">
    <source>
        <dbReference type="PROSITE" id="PS51379"/>
    </source>
</evidence>
<dbReference type="AlphaFoldDB" id="A0A0S7WTN9"/>
<keyword evidence="2" id="KW-0479">Metal-binding</keyword>
<protein>
    <submittedName>
        <fullName evidence="6">4Fe-4S ferredoxin</fullName>
    </submittedName>
</protein>
<dbReference type="PANTHER" id="PTHR43687:SF4">
    <property type="entry name" value="BLR5484 PROTEIN"/>
    <property type="match status" value="1"/>
</dbReference>
<evidence type="ECO:0000256" key="2">
    <source>
        <dbReference type="ARBA" id="ARBA00022723"/>
    </source>
</evidence>
<keyword evidence="4" id="KW-0411">Iron-sulfur</keyword>
<keyword evidence="1" id="KW-0004">4Fe-4S</keyword>
<dbReference type="PANTHER" id="PTHR43687">
    <property type="entry name" value="ADENYLYLSULFATE REDUCTASE, BETA SUBUNIT"/>
    <property type="match status" value="1"/>
</dbReference>
<feature type="domain" description="4Fe-4S ferredoxin-type" evidence="5">
    <location>
        <begin position="54"/>
        <end position="86"/>
    </location>
</feature>
<accession>A0A0S7WTN9</accession>
<dbReference type="Gene3D" id="3.30.70.20">
    <property type="match status" value="1"/>
</dbReference>